<dbReference type="PANTHER" id="PTHR38790">
    <property type="entry name" value="2EXR DOMAIN-CONTAINING PROTEIN-RELATED"/>
    <property type="match status" value="1"/>
</dbReference>
<gene>
    <name evidence="1" type="ORF">IWX90DRAFT_253417</name>
</gene>
<evidence type="ECO:0000313" key="1">
    <source>
        <dbReference type="EMBL" id="KAK8164254.1"/>
    </source>
</evidence>
<accession>A0ABR1XRJ4</accession>
<keyword evidence="2" id="KW-1185">Reference proteome</keyword>
<name>A0ABR1XRJ4_9PEZI</name>
<dbReference type="InterPro" id="IPR008978">
    <property type="entry name" value="HSP20-like_chaperone"/>
</dbReference>
<dbReference type="Proteomes" id="UP001456524">
    <property type="component" value="Unassembled WGS sequence"/>
</dbReference>
<comment type="caution">
    <text evidence="1">The sequence shown here is derived from an EMBL/GenBank/DDBJ whole genome shotgun (WGS) entry which is preliminary data.</text>
</comment>
<sequence length="502" mass="58643">MIPQSKHRILWAQKSSARDIDRNFCLLTLMPSSRIITHNVKVQLVEDGLKMRAEGLHVDLQLFGAIYSAIYRRRDRGDSLEVLLHKQEMSDEDWPRLLKPNPNSSFDFCESATITPYKNIVDHDGEALRDRLCKLRIVQSDNIDGHSTTGQEEVKLLPYGQRPVDFDDWLARANRTVELRNFEESELLRLPRELRDEIWKFALVDEEPVRMFDRLLPYAEDQFARGLSLNGNQVHLAAYEVYRERCKIYTRSKTGSRVVNFFTKPASFDRGVALFTTSRAVSRESLQVLYRKTRFIFPDQYGIVGAKCFLNTIGKLNISNLRKISIHMPPWNLPQISDRQRAGWIYQSAKAHGLQIGKKPRDPLLTSFVTTLTTLLKIKRLRELDIGISPFVTNSFVLDMRIPAPDDVPTIMNRRISPKYLTRSEAEFAMLRRLKDVTHRVHVRFVALEYTTTEFDSPYDQEKQDYWNMVKERYMQWGFDYVRVQSLEEEPSEQQEEGEVDE</sequence>
<reference evidence="1 2" key="1">
    <citation type="journal article" date="2022" name="G3 (Bethesda)">
        <title>Enemy or ally: a genomic approach to elucidate the lifestyle of Phyllosticta citrichinaensis.</title>
        <authorList>
            <person name="Buijs V.A."/>
            <person name="Groenewald J.Z."/>
            <person name="Haridas S."/>
            <person name="LaButti K.M."/>
            <person name="Lipzen A."/>
            <person name="Martin F.M."/>
            <person name="Barry K."/>
            <person name="Grigoriev I.V."/>
            <person name="Crous P.W."/>
            <person name="Seidl M.F."/>
        </authorList>
    </citation>
    <scope>NUCLEOTIDE SEQUENCE [LARGE SCALE GENOMIC DNA]</scope>
    <source>
        <strain evidence="1 2">CBS 129764</strain>
    </source>
</reference>
<evidence type="ECO:0000313" key="2">
    <source>
        <dbReference type="Proteomes" id="UP001456524"/>
    </source>
</evidence>
<dbReference type="EMBL" id="JBBWUH010000006">
    <property type="protein sequence ID" value="KAK8164254.1"/>
    <property type="molecule type" value="Genomic_DNA"/>
</dbReference>
<protein>
    <submittedName>
        <fullName evidence="1">Uncharacterized protein</fullName>
    </submittedName>
</protein>
<proteinExistence type="predicted"/>
<organism evidence="1 2">
    <name type="scientific">Phyllosticta citrichinensis</name>
    <dbReference type="NCBI Taxonomy" id="1130410"/>
    <lineage>
        <taxon>Eukaryota</taxon>
        <taxon>Fungi</taxon>
        <taxon>Dikarya</taxon>
        <taxon>Ascomycota</taxon>
        <taxon>Pezizomycotina</taxon>
        <taxon>Dothideomycetes</taxon>
        <taxon>Dothideomycetes incertae sedis</taxon>
        <taxon>Botryosphaeriales</taxon>
        <taxon>Phyllostictaceae</taxon>
        <taxon>Phyllosticta</taxon>
    </lineage>
</organism>
<dbReference type="Gene3D" id="2.60.40.790">
    <property type="match status" value="1"/>
</dbReference>